<dbReference type="GO" id="GO:0000244">
    <property type="term" value="P:spliceosomal tri-snRNP complex assembly"/>
    <property type="evidence" value="ECO:0007669"/>
    <property type="project" value="TreeGrafter"/>
</dbReference>
<dbReference type="Pfam" id="PF20981">
    <property type="entry name" value="AAR2_1st"/>
    <property type="match status" value="1"/>
</dbReference>
<proteinExistence type="inferred from homology"/>
<evidence type="ECO:0000256" key="2">
    <source>
        <dbReference type="SAM" id="MobiDB-lite"/>
    </source>
</evidence>
<dbReference type="PANTHER" id="PTHR12689:SF4">
    <property type="entry name" value="PROTEIN AAR2 HOMOLOG"/>
    <property type="match status" value="1"/>
</dbReference>
<dbReference type="InterPro" id="IPR033648">
    <property type="entry name" value="AAR2_C"/>
</dbReference>
<evidence type="ECO:0000259" key="3">
    <source>
        <dbReference type="Pfam" id="PF05282"/>
    </source>
</evidence>
<feature type="region of interest" description="Disordered" evidence="2">
    <location>
        <begin position="337"/>
        <end position="356"/>
    </location>
</feature>
<feature type="domain" description="AAR2 C-terminal" evidence="3">
    <location>
        <begin position="181"/>
        <end position="336"/>
    </location>
</feature>
<comment type="similarity">
    <text evidence="1">Belongs to the AAR2 family.</text>
</comment>
<dbReference type="PANTHER" id="PTHR12689">
    <property type="entry name" value="A1 CISTRON SPLICING FACTOR AAR2-RELATED"/>
    <property type="match status" value="1"/>
</dbReference>
<accession>A0A1X2GFQ0</accession>
<dbReference type="STRING" id="101127.A0A1X2GFQ0"/>
<sequence>MDQDTANRLFEVGGKLLFLNAPPRLEFGIDYNAWTVGPQFKGVKMIPPGLHFIYYSSTSKEGIQGLRTGFFKYFEQAEVTAIAQRHCPHPLFSPRLLFASGTLALKIYIREFDIHMGPYPLEPPTYYQRWQHLTNYITPGLVLRILPNNGKVSHLPSTTPDLDLKHTRQRQALEKEQGMEFTPFDLRQSFPAGATGDQITRWSMDKSWLTQDLLHRVYHDDYRLLLGEFQLAFVCLLMAQNFSGFQQWKQFVHLLCSCQDLLLKKPDLFMAFLDTLQFQLEECPVDFFRDILSENNFLASMLKNLRRTLPPNETQLSRRFDSLKRFIEKRFDWELDHSDEEEDDEDAPVVVDLDDM</sequence>
<dbReference type="Gene3D" id="2.60.34.20">
    <property type="match status" value="1"/>
</dbReference>
<evidence type="ECO:0000313" key="5">
    <source>
        <dbReference type="EMBL" id="ORX52759.1"/>
    </source>
</evidence>
<protein>
    <submittedName>
        <fullName evidence="5">AAR2-domain-containing protein</fullName>
    </submittedName>
</protein>
<dbReference type="EMBL" id="MCGT01000017">
    <property type="protein sequence ID" value="ORX52759.1"/>
    <property type="molecule type" value="Genomic_DNA"/>
</dbReference>
<reference evidence="5 6" key="1">
    <citation type="submission" date="2016-07" db="EMBL/GenBank/DDBJ databases">
        <title>Pervasive Adenine N6-methylation of Active Genes in Fungi.</title>
        <authorList>
            <consortium name="DOE Joint Genome Institute"/>
            <person name="Mondo S.J."/>
            <person name="Dannebaum R.O."/>
            <person name="Kuo R.C."/>
            <person name="Labutti K."/>
            <person name="Haridas S."/>
            <person name="Kuo A."/>
            <person name="Salamov A."/>
            <person name="Ahrendt S.R."/>
            <person name="Lipzen A."/>
            <person name="Sullivan W."/>
            <person name="Andreopoulos W.B."/>
            <person name="Clum A."/>
            <person name="Lindquist E."/>
            <person name="Daum C."/>
            <person name="Ramamoorthy G.K."/>
            <person name="Gryganskyi A."/>
            <person name="Culley D."/>
            <person name="Magnuson J.K."/>
            <person name="James T.Y."/>
            <person name="O'Malley M.A."/>
            <person name="Stajich J.E."/>
            <person name="Spatafora J.W."/>
            <person name="Visel A."/>
            <person name="Grigoriev I.V."/>
        </authorList>
    </citation>
    <scope>NUCLEOTIDE SEQUENCE [LARGE SCALE GENOMIC DNA]</scope>
    <source>
        <strain evidence="5 6">NRRL 3301</strain>
    </source>
</reference>
<gene>
    <name evidence="5" type="ORF">DM01DRAFT_1055701</name>
</gene>
<dbReference type="CDD" id="cd13778">
    <property type="entry name" value="Aar2_C"/>
    <property type="match status" value="1"/>
</dbReference>
<dbReference type="InterPro" id="IPR038516">
    <property type="entry name" value="AAR2_N_sf"/>
</dbReference>
<feature type="domain" description="AAR2 N-terminal" evidence="4">
    <location>
        <begin position="14"/>
        <end position="147"/>
    </location>
</feature>
<keyword evidence="6" id="KW-1185">Reference proteome</keyword>
<dbReference type="Proteomes" id="UP000242146">
    <property type="component" value="Unassembled WGS sequence"/>
</dbReference>
<dbReference type="CDD" id="cd13777">
    <property type="entry name" value="Aar2_N"/>
    <property type="match status" value="1"/>
</dbReference>
<dbReference type="AlphaFoldDB" id="A0A1X2GFQ0"/>
<dbReference type="InterPro" id="IPR007946">
    <property type="entry name" value="AAR2"/>
</dbReference>
<comment type="caution">
    <text evidence="5">The sequence shown here is derived from an EMBL/GenBank/DDBJ whole genome shotgun (WGS) entry which is preliminary data.</text>
</comment>
<organism evidence="5 6">
    <name type="scientific">Hesseltinella vesiculosa</name>
    <dbReference type="NCBI Taxonomy" id="101127"/>
    <lineage>
        <taxon>Eukaryota</taxon>
        <taxon>Fungi</taxon>
        <taxon>Fungi incertae sedis</taxon>
        <taxon>Mucoromycota</taxon>
        <taxon>Mucoromycotina</taxon>
        <taxon>Mucoromycetes</taxon>
        <taxon>Mucorales</taxon>
        <taxon>Cunninghamellaceae</taxon>
        <taxon>Hesseltinella</taxon>
    </lineage>
</organism>
<name>A0A1X2GFQ0_9FUNG</name>
<dbReference type="Gene3D" id="1.25.40.550">
    <property type="entry name" value="Aar2, C-terminal domain-like"/>
    <property type="match status" value="1"/>
</dbReference>
<evidence type="ECO:0000256" key="1">
    <source>
        <dbReference type="ARBA" id="ARBA00006281"/>
    </source>
</evidence>
<evidence type="ECO:0000259" key="4">
    <source>
        <dbReference type="Pfam" id="PF20981"/>
    </source>
</evidence>
<dbReference type="InterPro" id="IPR033647">
    <property type="entry name" value="Aar2_N"/>
</dbReference>
<evidence type="ECO:0000313" key="6">
    <source>
        <dbReference type="Proteomes" id="UP000242146"/>
    </source>
</evidence>
<dbReference type="InterPro" id="IPR038514">
    <property type="entry name" value="AAR2_C_sf"/>
</dbReference>
<dbReference type="Pfam" id="PF05282">
    <property type="entry name" value="AAR2"/>
    <property type="match status" value="1"/>
</dbReference>
<dbReference type="OrthoDB" id="201752at2759"/>